<evidence type="ECO:0000256" key="2">
    <source>
        <dbReference type="ARBA" id="ARBA00023015"/>
    </source>
</evidence>
<dbReference type="PROSITE" id="PS50982">
    <property type="entry name" value="MBD"/>
    <property type="match status" value="1"/>
</dbReference>
<keyword evidence="5" id="KW-0539">Nucleus</keyword>
<evidence type="ECO:0000259" key="7">
    <source>
        <dbReference type="PROSITE" id="PS50982"/>
    </source>
</evidence>
<evidence type="ECO:0000313" key="9">
    <source>
        <dbReference type="Proteomes" id="UP000593562"/>
    </source>
</evidence>
<feature type="domain" description="MBD" evidence="7">
    <location>
        <begin position="159"/>
        <end position="232"/>
    </location>
</feature>
<evidence type="ECO:0000313" key="8">
    <source>
        <dbReference type="EMBL" id="KAF5736645.1"/>
    </source>
</evidence>
<keyword evidence="3" id="KW-0238">DNA-binding</keyword>
<comment type="caution">
    <text evidence="8">The sequence shown here is derived from an EMBL/GenBank/DDBJ whole genome shotgun (WGS) entry which is preliminary data.</text>
</comment>
<dbReference type="InParanoid" id="A0A7J7CRA7"/>
<evidence type="ECO:0000256" key="5">
    <source>
        <dbReference type="ARBA" id="ARBA00023242"/>
    </source>
</evidence>
<accession>A0A7J7CRA7</accession>
<dbReference type="SUPFAM" id="SSF54171">
    <property type="entry name" value="DNA-binding domain"/>
    <property type="match status" value="1"/>
</dbReference>
<keyword evidence="2" id="KW-0805">Transcription regulation</keyword>
<dbReference type="EMBL" id="JAAARO010000014">
    <property type="protein sequence ID" value="KAF5736645.1"/>
    <property type="molecule type" value="Genomic_DNA"/>
</dbReference>
<dbReference type="Proteomes" id="UP000593562">
    <property type="component" value="Unassembled WGS sequence"/>
</dbReference>
<sequence>MDYDLSEEIRYILDDRTPPNLLKEIFTSGAEIIFFLVVDITSYRELQDLLSSHQNSLPSMQQGGNEAIVEEQNFDSIRGPVGLETLILNGNEEMPGPQLLQDQMSSFQESLQIVDLQRGDEASSQQDRELINGPVRPQLSDVIEGTSEPQLRRNRRGRRPETNQRPPWLPEGWRIMTKTRQNGSSAGHVDKYYVRPDGKKFRSKKEVEDYLRRTTADANQANSEMEYTTLSG</sequence>
<dbReference type="InterPro" id="IPR016177">
    <property type="entry name" value="DNA-bd_dom_sf"/>
</dbReference>
<dbReference type="Pfam" id="PF01429">
    <property type="entry name" value="MBD"/>
    <property type="match status" value="1"/>
</dbReference>
<dbReference type="AlphaFoldDB" id="A0A7J7CRA7"/>
<gene>
    <name evidence="8" type="ORF">HS088_TW14G00792</name>
</gene>
<feature type="compositionally biased region" description="Basic and acidic residues" evidence="6">
    <location>
        <begin position="117"/>
        <end position="130"/>
    </location>
</feature>
<reference evidence="8 9" key="1">
    <citation type="journal article" date="2020" name="Nat. Commun.">
        <title>Genome of Tripterygium wilfordii and identification of cytochrome P450 involved in triptolide biosynthesis.</title>
        <authorList>
            <person name="Tu L."/>
            <person name="Su P."/>
            <person name="Zhang Z."/>
            <person name="Gao L."/>
            <person name="Wang J."/>
            <person name="Hu T."/>
            <person name="Zhou J."/>
            <person name="Zhang Y."/>
            <person name="Zhao Y."/>
            <person name="Liu Y."/>
            <person name="Song Y."/>
            <person name="Tong Y."/>
            <person name="Lu Y."/>
            <person name="Yang J."/>
            <person name="Xu C."/>
            <person name="Jia M."/>
            <person name="Peters R.J."/>
            <person name="Huang L."/>
            <person name="Gao W."/>
        </authorList>
    </citation>
    <scope>NUCLEOTIDE SEQUENCE [LARGE SCALE GENOMIC DNA]</scope>
    <source>
        <strain evidence="9">cv. XIE 37</strain>
        <tissue evidence="8">Leaf</tissue>
    </source>
</reference>
<protein>
    <submittedName>
        <fullName evidence="8">Methyl-CpG-binding domain-containing protein 5-like</fullName>
    </submittedName>
</protein>
<dbReference type="GO" id="GO:0003677">
    <property type="term" value="F:DNA binding"/>
    <property type="evidence" value="ECO:0007669"/>
    <property type="project" value="UniProtKB-KW"/>
</dbReference>
<evidence type="ECO:0000256" key="6">
    <source>
        <dbReference type="SAM" id="MobiDB-lite"/>
    </source>
</evidence>
<keyword evidence="9" id="KW-1185">Reference proteome</keyword>
<dbReference type="SMART" id="SM00391">
    <property type="entry name" value="MBD"/>
    <property type="match status" value="1"/>
</dbReference>
<keyword evidence="4" id="KW-0804">Transcription</keyword>
<dbReference type="GO" id="GO:0005634">
    <property type="term" value="C:nucleus"/>
    <property type="evidence" value="ECO:0007669"/>
    <property type="project" value="UniProtKB-SubCell"/>
</dbReference>
<organism evidence="8 9">
    <name type="scientific">Tripterygium wilfordii</name>
    <name type="common">Thunder God vine</name>
    <dbReference type="NCBI Taxonomy" id="458696"/>
    <lineage>
        <taxon>Eukaryota</taxon>
        <taxon>Viridiplantae</taxon>
        <taxon>Streptophyta</taxon>
        <taxon>Embryophyta</taxon>
        <taxon>Tracheophyta</taxon>
        <taxon>Spermatophyta</taxon>
        <taxon>Magnoliopsida</taxon>
        <taxon>eudicotyledons</taxon>
        <taxon>Gunneridae</taxon>
        <taxon>Pentapetalae</taxon>
        <taxon>rosids</taxon>
        <taxon>fabids</taxon>
        <taxon>Celastrales</taxon>
        <taxon>Celastraceae</taxon>
        <taxon>Tripterygium</taxon>
    </lineage>
</organism>
<comment type="subcellular location">
    <subcellularLocation>
        <location evidence="1">Nucleus</location>
    </subcellularLocation>
</comment>
<dbReference type="PANTHER" id="PTHR12396:SF46">
    <property type="entry name" value="METHYL-CPG-BINDING DOMAIN-CONTAINING PROTEIN 6"/>
    <property type="match status" value="1"/>
</dbReference>
<dbReference type="InterPro" id="IPR001739">
    <property type="entry name" value="Methyl_CpG_DNA-bd"/>
</dbReference>
<dbReference type="Gene3D" id="3.30.890.10">
    <property type="entry name" value="Methyl-cpg-binding Protein 2, Chain A"/>
    <property type="match status" value="1"/>
</dbReference>
<dbReference type="PANTHER" id="PTHR12396">
    <property type="entry name" value="METHYL-CPG BINDING PROTEIN, MBD"/>
    <property type="match status" value="1"/>
</dbReference>
<proteinExistence type="predicted"/>
<feature type="region of interest" description="Disordered" evidence="6">
    <location>
        <begin position="116"/>
        <end position="170"/>
    </location>
</feature>
<name>A0A7J7CRA7_TRIWF</name>
<evidence type="ECO:0000256" key="4">
    <source>
        <dbReference type="ARBA" id="ARBA00023163"/>
    </source>
</evidence>
<evidence type="ECO:0000256" key="1">
    <source>
        <dbReference type="ARBA" id="ARBA00004123"/>
    </source>
</evidence>
<evidence type="ECO:0000256" key="3">
    <source>
        <dbReference type="ARBA" id="ARBA00023125"/>
    </source>
</evidence>